<feature type="transmembrane region" description="Helical" evidence="1">
    <location>
        <begin position="77"/>
        <end position="96"/>
    </location>
</feature>
<name>A0AAQ3UWS9_PASNO</name>
<feature type="transmembrane region" description="Helical" evidence="1">
    <location>
        <begin position="31"/>
        <end position="57"/>
    </location>
</feature>
<evidence type="ECO:0000313" key="2">
    <source>
        <dbReference type="EMBL" id="WVZ98948.1"/>
    </source>
</evidence>
<sequence length="129" mass="14888">MRRRTRNHPESITLLRRSTDTIMLAADQEAVCLLLFLCLASSSAYTTNPILLFLFGWNCFREAPSWSILSGENTSYFWLRICPSETFFFVFMVFVVSSSRSSFMLRICPMDTVFTFLGPVVTRLRPFTS</sequence>
<keyword evidence="1" id="KW-0812">Transmembrane</keyword>
<dbReference type="AlphaFoldDB" id="A0AAQ3UWS9"/>
<keyword evidence="3" id="KW-1185">Reference proteome</keyword>
<protein>
    <submittedName>
        <fullName evidence="2">Uncharacterized protein</fullName>
    </submittedName>
</protein>
<dbReference type="EMBL" id="CP144754">
    <property type="protein sequence ID" value="WVZ98948.1"/>
    <property type="molecule type" value="Genomic_DNA"/>
</dbReference>
<dbReference type="Proteomes" id="UP001341281">
    <property type="component" value="Chromosome 10"/>
</dbReference>
<evidence type="ECO:0000313" key="3">
    <source>
        <dbReference type="Proteomes" id="UP001341281"/>
    </source>
</evidence>
<keyword evidence="1" id="KW-0472">Membrane</keyword>
<reference evidence="2 3" key="1">
    <citation type="submission" date="2024-02" db="EMBL/GenBank/DDBJ databases">
        <title>High-quality chromosome-scale genome assembly of Pensacola bahiagrass (Paspalum notatum Flugge var. saurae).</title>
        <authorList>
            <person name="Vega J.M."/>
            <person name="Podio M."/>
            <person name="Orjuela J."/>
            <person name="Siena L.A."/>
            <person name="Pessino S.C."/>
            <person name="Combes M.C."/>
            <person name="Mariac C."/>
            <person name="Albertini E."/>
            <person name="Pupilli F."/>
            <person name="Ortiz J.P.A."/>
            <person name="Leblanc O."/>
        </authorList>
    </citation>
    <scope>NUCLEOTIDE SEQUENCE [LARGE SCALE GENOMIC DNA]</scope>
    <source>
        <strain evidence="2">R1</strain>
        <tissue evidence="2">Leaf</tissue>
    </source>
</reference>
<gene>
    <name evidence="2" type="ORF">U9M48_044318</name>
</gene>
<evidence type="ECO:0000256" key="1">
    <source>
        <dbReference type="SAM" id="Phobius"/>
    </source>
</evidence>
<accession>A0AAQ3UWS9</accession>
<proteinExistence type="predicted"/>
<keyword evidence="1" id="KW-1133">Transmembrane helix</keyword>
<organism evidence="2 3">
    <name type="scientific">Paspalum notatum var. saurae</name>
    <dbReference type="NCBI Taxonomy" id="547442"/>
    <lineage>
        <taxon>Eukaryota</taxon>
        <taxon>Viridiplantae</taxon>
        <taxon>Streptophyta</taxon>
        <taxon>Embryophyta</taxon>
        <taxon>Tracheophyta</taxon>
        <taxon>Spermatophyta</taxon>
        <taxon>Magnoliopsida</taxon>
        <taxon>Liliopsida</taxon>
        <taxon>Poales</taxon>
        <taxon>Poaceae</taxon>
        <taxon>PACMAD clade</taxon>
        <taxon>Panicoideae</taxon>
        <taxon>Andropogonodae</taxon>
        <taxon>Paspaleae</taxon>
        <taxon>Paspalinae</taxon>
        <taxon>Paspalum</taxon>
    </lineage>
</organism>